<organism evidence="7 8">
    <name type="scientific">Trifolium pratense</name>
    <name type="common">Red clover</name>
    <dbReference type="NCBI Taxonomy" id="57577"/>
    <lineage>
        <taxon>Eukaryota</taxon>
        <taxon>Viridiplantae</taxon>
        <taxon>Streptophyta</taxon>
        <taxon>Embryophyta</taxon>
        <taxon>Tracheophyta</taxon>
        <taxon>Spermatophyta</taxon>
        <taxon>Magnoliopsida</taxon>
        <taxon>eudicotyledons</taxon>
        <taxon>Gunneridae</taxon>
        <taxon>Pentapetalae</taxon>
        <taxon>rosids</taxon>
        <taxon>fabids</taxon>
        <taxon>Fabales</taxon>
        <taxon>Fabaceae</taxon>
        <taxon>Papilionoideae</taxon>
        <taxon>50 kb inversion clade</taxon>
        <taxon>NPAAA clade</taxon>
        <taxon>Hologalegina</taxon>
        <taxon>IRL clade</taxon>
        <taxon>Trifolieae</taxon>
        <taxon>Trifolium</taxon>
    </lineage>
</organism>
<comment type="catalytic activity">
    <reaction evidence="4">
        <text>NAD(+) + H2O = ADP-D-ribose + nicotinamide + H(+)</text>
        <dbReference type="Rhea" id="RHEA:16301"/>
        <dbReference type="ChEBI" id="CHEBI:15377"/>
        <dbReference type="ChEBI" id="CHEBI:15378"/>
        <dbReference type="ChEBI" id="CHEBI:17154"/>
        <dbReference type="ChEBI" id="CHEBI:57540"/>
        <dbReference type="ChEBI" id="CHEBI:57967"/>
        <dbReference type="EC" id="3.2.2.6"/>
    </reaction>
    <physiologicalReaction direction="left-to-right" evidence="4">
        <dbReference type="Rhea" id="RHEA:16302"/>
    </physiologicalReaction>
</comment>
<evidence type="ECO:0000259" key="6">
    <source>
        <dbReference type="PROSITE" id="PS50104"/>
    </source>
</evidence>
<dbReference type="GO" id="GO:0007165">
    <property type="term" value="P:signal transduction"/>
    <property type="evidence" value="ECO:0007669"/>
    <property type="project" value="InterPro"/>
</dbReference>
<dbReference type="PROSITE" id="PS50104">
    <property type="entry name" value="TIR"/>
    <property type="match status" value="1"/>
</dbReference>
<sequence>MEASSSSPCSSSSSSRKGITTFRDDKDLERGEAISQKLINAIQDSMFAITILSSDYASSTWCLDELQMIMECNSNNNLQVLPVFYGVDPSDVRHQRGCFEDSFIKHQEKFGEQSDKVERWRDALTQVASYSGWDSKDQ</sequence>
<feature type="compositionally biased region" description="Low complexity" evidence="5">
    <location>
        <begin position="1"/>
        <end position="15"/>
    </location>
</feature>
<name>A0A2K3NPG6_TRIPR</name>
<protein>
    <recommendedName>
        <fullName evidence="1">ADP-ribosyl cyclase/cyclic ADP-ribose hydrolase</fullName>
        <ecNumber evidence="1">3.2.2.6</ecNumber>
    </recommendedName>
</protein>
<reference evidence="7 8" key="1">
    <citation type="journal article" date="2014" name="Am. J. Bot.">
        <title>Genome assembly and annotation for red clover (Trifolium pratense; Fabaceae).</title>
        <authorList>
            <person name="Istvanek J."/>
            <person name="Jaros M."/>
            <person name="Krenek A."/>
            <person name="Repkova J."/>
        </authorList>
    </citation>
    <scope>NUCLEOTIDE SEQUENCE [LARGE SCALE GENOMIC DNA]</scope>
    <source>
        <strain evidence="8">cv. Tatra</strain>
        <tissue evidence="7">Young leaves</tissue>
    </source>
</reference>
<dbReference type="Proteomes" id="UP000236291">
    <property type="component" value="Unassembled WGS sequence"/>
</dbReference>
<evidence type="ECO:0000256" key="3">
    <source>
        <dbReference type="ARBA" id="ARBA00023027"/>
    </source>
</evidence>
<evidence type="ECO:0000313" key="7">
    <source>
        <dbReference type="EMBL" id="PNY04929.1"/>
    </source>
</evidence>
<proteinExistence type="predicted"/>
<keyword evidence="2" id="KW-0378">Hydrolase</keyword>
<reference evidence="7 8" key="2">
    <citation type="journal article" date="2017" name="Front. Plant Sci.">
        <title>Gene Classification and Mining of Molecular Markers Useful in Red Clover (Trifolium pratense) Breeding.</title>
        <authorList>
            <person name="Istvanek J."/>
            <person name="Dluhosova J."/>
            <person name="Dluhos P."/>
            <person name="Patkova L."/>
            <person name="Nedelnik J."/>
            <person name="Repkova J."/>
        </authorList>
    </citation>
    <scope>NUCLEOTIDE SEQUENCE [LARGE SCALE GENOMIC DNA]</scope>
    <source>
        <strain evidence="8">cv. Tatra</strain>
        <tissue evidence="7">Young leaves</tissue>
    </source>
</reference>
<dbReference type="AlphaFoldDB" id="A0A2K3NPG6"/>
<dbReference type="EMBL" id="ASHM01000548">
    <property type="protein sequence ID" value="PNY04929.1"/>
    <property type="molecule type" value="Genomic_DNA"/>
</dbReference>
<evidence type="ECO:0000256" key="1">
    <source>
        <dbReference type="ARBA" id="ARBA00011982"/>
    </source>
</evidence>
<accession>A0A2K3NPG6</accession>
<dbReference type="SUPFAM" id="SSF52200">
    <property type="entry name" value="Toll/Interleukin receptor TIR domain"/>
    <property type="match status" value="1"/>
</dbReference>
<feature type="region of interest" description="Disordered" evidence="5">
    <location>
        <begin position="1"/>
        <end position="22"/>
    </location>
</feature>
<dbReference type="PANTHER" id="PTHR32009:SF39">
    <property type="entry name" value="TIR DOMAIN-CONTAINING PROTEIN"/>
    <property type="match status" value="1"/>
</dbReference>
<dbReference type="InterPro" id="IPR000157">
    <property type="entry name" value="TIR_dom"/>
</dbReference>
<dbReference type="SMART" id="SM00255">
    <property type="entry name" value="TIR"/>
    <property type="match status" value="1"/>
</dbReference>
<feature type="domain" description="TIR" evidence="6">
    <location>
        <begin position="1"/>
        <end position="138"/>
    </location>
</feature>
<dbReference type="GO" id="GO:0061809">
    <property type="term" value="F:NAD+ nucleosidase activity, cyclic ADP-ribose generating"/>
    <property type="evidence" value="ECO:0007669"/>
    <property type="project" value="UniProtKB-EC"/>
</dbReference>
<comment type="caution">
    <text evidence="7">The sequence shown here is derived from an EMBL/GenBank/DDBJ whole genome shotgun (WGS) entry which is preliminary data.</text>
</comment>
<dbReference type="InterPro" id="IPR035897">
    <property type="entry name" value="Toll_tir_struct_dom_sf"/>
</dbReference>
<dbReference type="EC" id="3.2.2.6" evidence="1"/>
<dbReference type="Gene3D" id="3.40.50.10140">
    <property type="entry name" value="Toll/interleukin-1 receptor homology (TIR) domain"/>
    <property type="match status" value="1"/>
</dbReference>
<gene>
    <name evidence="7" type="ORF">L195_g001361</name>
</gene>
<keyword evidence="3" id="KW-0520">NAD</keyword>
<dbReference type="PANTHER" id="PTHR32009">
    <property type="entry name" value="TMV RESISTANCE PROTEIN N-LIKE"/>
    <property type="match status" value="1"/>
</dbReference>
<evidence type="ECO:0000313" key="8">
    <source>
        <dbReference type="Proteomes" id="UP000236291"/>
    </source>
</evidence>
<evidence type="ECO:0000256" key="4">
    <source>
        <dbReference type="ARBA" id="ARBA00047304"/>
    </source>
</evidence>
<evidence type="ECO:0000256" key="2">
    <source>
        <dbReference type="ARBA" id="ARBA00022801"/>
    </source>
</evidence>
<dbReference type="Pfam" id="PF01582">
    <property type="entry name" value="TIR"/>
    <property type="match status" value="1"/>
</dbReference>
<evidence type="ECO:0000256" key="5">
    <source>
        <dbReference type="SAM" id="MobiDB-lite"/>
    </source>
</evidence>